<organism evidence="2 3">
    <name type="scientific">Saliphagus infecundisoli</name>
    <dbReference type="NCBI Taxonomy" id="1849069"/>
    <lineage>
        <taxon>Archaea</taxon>
        <taxon>Methanobacteriati</taxon>
        <taxon>Methanobacteriota</taxon>
        <taxon>Stenosarchaea group</taxon>
        <taxon>Halobacteria</taxon>
        <taxon>Halobacteriales</taxon>
        <taxon>Natrialbaceae</taxon>
        <taxon>Saliphagus</taxon>
    </lineage>
</organism>
<accession>A0ABD5QKT1</accession>
<keyword evidence="3" id="KW-1185">Reference proteome</keyword>
<dbReference type="RefSeq" id="WP_114576231.1">
    <property type="nucleotide sequence ID" value="NZ_JAIVEF010000009.1"/>
</dbReference>
<comment type="caution">
    <text evidence="2">The sequence shown here is derived from an EMBL/GenBank/DDBJ whole genome shotgun (WGS) entry which is preliminary data.</text>
</comment>
<sequence>MIGKDSFCPRTGAPLSNETEYDGQGRPERATAPDEFTADSVLGGELTNGSVTSSKAALFNQFRRNHQRHAAPNDGLYRKTALALRRLKRAAEGRANWDVHVWYALYRRLRETGFDVEWMHAHADLRCPHCHSPLKYGFHDNGDVYALCATNCTEDNADQLREIREIVASVYGRSFPESPAPDSVLQFDYRE</sequence>
<evidence type="ECO:0000256" key="1">
    <source>
        <dbReference type="SAM" id="MobiDB-lite"/>
    </source>
</evidence>
<feature type="region of interest" description="Disordered" evidence="1">
    <location>
        <begin position="1"/>
        <end position="31"/>
    </location>
</feature>
<gene>
    <name evidence="2" type="ORF">ACFPFO_22050</name>
</gene>
<reference evidence="2 3" key="1">
    <citation type="journal article" date="2019" name="Int. J. Syst. Evol. Microbiol.">
        <title>The Global Catalogue of Microorganisms (GCM) 10K type strain sequencing project: providing services to taxonomists for standard genome sequencing and annotation.</title>
        <authorList>
            <consortium name="The Broad Institute Genomics Platform"/>
            <consortium name="The Broad Institute Genome Sequencing Center for Infectious Disease"/>
            <person name="Wu L."/>
            <person name="Ma J."/>
        </authorList>
    </citation>
    <scope>NUCLEOTIDE SEQUENCE [LARGE SCALE GENOMIC DNA]</scope>
    <source>
        <strain evidence="2 3">CGMCC 1.15824</strain>
    </source>
</reference>
<dbReference type="AlphaFoldDB" id="A0ABD5QKT1"/>
<proteinExistence type="predicted"/>
<evidence type="ECO:0000313" key="3">
    <source>
        <dbReference type="Proteomes" id="UP001595925"/>
    </source>
</evidence>
<dbReference type="EMBL" id="JBHSJG010000072">
    <property type="protein sequence ID" value="MFC4990383.1"/>
    <property type="molecule type" value="Genomic_DNA"/>
</dbReference>
<name>A0ABD5QKT1_9EURY</name>
<protein>
    <submittedName>
        <fullName evidence="2">Uncharacterized protein</fullName>
    </submittedName>
</protein>
<evidence type="ECO:0000313" key="2">
    <source>
        <dbReference type="EMBL" id="MFC4990383.1"/>
    </source>
</evidence>
<dbReference type="Proteomes" id="UP001595925">
    <property type="component" value="Unassembled WGS sequence"/>
</dbReference>